<dbReference type="PANTHER" id="PTHR23026:SF123">
    <property type="entry name" value="NAD(P)H NITROREDUCTASE RV3131-RELATED"/>
    <property type="match status" value="1"/>
</dbReference>
<evidence type="ECO:0000313" key="2">
    <source>
        <dbReference type="EMBL" id="PTQ07775.1"/>
    </source>
</evidence>
<dbReference type="SUPFAM" id="SSF55469">
    <property type="entry name" value="FMN-dependent nitroreductase-like"/>
    <property type="match status" value="2"/>
</dbReference>
<evidence type="ECO:0000259" key="1">
    <source>
        <dbReference type="Pfam" id="PF00881"/>
    </source>
</evidence>
<dbReference type="NCBIfam" id="NF047509">
    <property type="entry name" value="Rv3131_FMN_oxido"/>
    <property type="match status" value="1"/>
</dbReference>
<dbReference type="GO" id="GO:0016491">
    <property type="term" value="F:oxidoreductase activity"/>
    <property type="evidence" value="ECO:0007669"/>
    <property type="project" value="InterPro"/>
</dbReference>
<sequence length="359" mass="38442">MNRRTMLIGAGGVTVLGVGLFGWRSAVCSTDDYARYAAALRAPPGPEIADLIRCATLAANGHNTQPWRFHAGEGAIDILPDPARATPVVDPDDHHLFVSLGCAAENLAIAGAATGRPGVLKTNADGSLRYSFSPAEPQPTPLLAAIAKRQSTRAAYDRRPVPAGDIEALQRAGEVEGVRLVILTERSRIDRLRDLVVAGNDAQMRDPAFLAELKQWLRFNPQSAIRMGDGLYAAASGNPTLPDWLGPRAFDLFVTPASENDKYARHIDSSAGIAIFLAERADRAHWVKVGRACQRFALTATALGLKLAFVNQPVEVAGLRSELAALAGEAGLRPDIVMRFGYGPTLPFSPRRPVSAVTR</sequence>
<reference evidence="2 3" key="1">
    <citation type="submission" date="2017-09" db="EMBL/GenBank/DDBJ databases">
        <title>Sphingomonas panjinensis sp.nov., isolated from oil-contaminated soil.</title>
        <authorList>
            <person name="Wang L."/>
            <person name="Chen L."/>
        </authorList>
    </citation>
    <scope>NUCLEOTIDE SEQUENCE [LARGE SCALE GENOMIC DNA]</scope>
    <source>
        <strain evidence="2 3">FW-11</strain>
    </source>
</reference>
<protein>
    <submittedName>
        <fullName evidence="2">Tat pathway signal protein</fullName>
    </submittedName>
</protein>
<dbReference type="AlphaFoldDB" id="A0A2T5FU11"/>
<dbReference type="RefSeq" id="WP_107969668.1">
    <property type="nucleotide sequence ID" value="NZ_NWBU01000017.1"/>
</dbReference>
<dbReference type="Pfam" id="PF00881">
    <property type="entry name" value="Nitroreductase"/>
    <property type="match status" value="1"/>
</dbReference>
<name>A0A2T5FU11_9SPHN</name>
<feature type="domain" description="Nitroreductase" evidence="1">
    <location>
        <begin position="146"/>
        <end position="319"/>
    </location>
</feature>
<dbReference type="OrthoDB" id="8156917at2"/>
<accession>A0A2T5FU11</accession>
<dbReference type="EMBL" id="NWBU01000017">
    <property type="protein sequence ID" value="PTQ07775.1"/>
    <property type="molecule type" value="Genomic_DNA"/>
</dbReference>
<dbReference type="PANTHER" id="PTHR23026">
    <property type="entry name" value="NADPH NITROREDUCTASE"/>
    <property type="match status" value="1"/>
</dbReference>
<comment type="caution">
    <text evidence="2">The sequence shown here is derived from an EMBL/GenBank/DDBJ whole genome shotgun (WGS) entry which is preliminary data.</text>
</comment>
<proteinExistence type="predicted"/>
<dbReference type="InterPro" id="IPR000415">
    <property type="entry name" value="Nitroreductase-like"/>
</dbReference>
<dbReference type="Gene3D" id="3.40.109.10">
    <property type="entry name" value="NADH Oxidase"/>
    <property type="match status" value="1"/>
</dbReference>
<dbReference type="InterPro" id="IPR050627">
    <property type="entry name" value="Nitroreductase/BluB"/>
</dbReference>
<gene>
    <name evidence="2" type="ORF">CLG96_16620</name>
</gene>
<dbReference type="InterPro" id="IPR029479">
    <property type="entry name" value="Nitroreductase"/>
</dbReference>
<evidence type="ECO:0000313" key="3">
    <source>
        <dbReference type="Proteomes" id="UP000244162"/>
    </source>
</evidence>
<dbReference type="Proteomes" id="UP000244162">
    <property type="component" value="Unassembled WGS sequence"/>
</dbReference>
<keyword evidence="3" id="KW-1185">Reference proteome</keyword>
<organism evidence="2 3">
    <name type="scientific">Sphingomonas oleivorans</name>
    <dbReference type="NCBI Taxonomy" id="1735121"/>
    <lineage>
        <taxon>Bacteria</taxon>
        <taxon>Pseudomonadati</taxon>
        <taxon>Pseudomonadota</taxon>
        <taxon>Alphaproteobacteria</taxon>
        <taxon>Sphingomonadales</taxon>
        <taxon>Sphingomonadaceae</taxon>
        <taxon>Sphingomonas</taxon>
    </lineage>
</organism>